<evidence type="ECO:0000313" key="4">
    <source>
        <dbReference type="Proteomes" id="UP000027395"/>
    </source>
</evidence>
<sequence>MRQSGVKRLSAILVPSLLTAASWGLAVQTSLAQETCAAPKPGEYLLLIVSNTSEEQKLVQRTLPNDINSEVCRYLTNLVTRVGGFSDPLIAEDWATYLQDKVKLPAYVVKQEVIAIPRPSPNSSLGQTPIVRETPPTPKKESTANSQSLGSGYAVLVDYLNQPELVQQLRTLIGENVGLVSYGQRPYLLVEYTTDSEKATATLNKLSNRGFWPILVDSNRVTVISPTVKP</sequence>
<keyword evidence="4" id="KW-1185">Reference proteome</keyword>
<dbReference type="AlphaFoldDB" id="A0A073CIU6"/>
<evidence type="ECO:0000256" key="2">
    <source>
        <dbReference type="SAM" id="SignalP"/>
    </source>
</evidence>
<organism evidence="3 4">
    <name type="scientific">Planktothrix agardhii (strain NIVA-CYA 126/8)</name>
    <dbReference type="NCBI Taxonomy" id="388467"/>
    <lineage>
        <taxon>Bacteria</taxon>
        <taxon>Bacillati</taxon>
        <taxon>Cyanobacteriota</taxon>
        <taxon>Cyanophyceae</taxon>
        <taxon>Oscillatoriophycideae</taxon>
        <taxon>Oscillatoriales</taxon>
        <taxon>Microcoleaceae</taxon>
        <taxon>Planktothrix</taxon>
    </lineage>
</organism>
<dbReference type="RefSeq" id="WP_042155350.1">
    <property type="nucleotide sequence ID" value="NZ_CM002803.1"/>
</dbReference>
<dbReference type="eggNOG" id="ENOG502ZV8T">
    <property type="taxonomic scope" value="Bacteria"/>
</dbReference>
<keyword evidence="2" id="KW-0732">Signal</keyword>
<evidence type="ECO:0008006" key="5">
    <source>
        <dbReference type="Google" id="ProtNLM"/>
    </source>
</evidence>
<reference evidence="3 4" key="1">
    <citation type="journal article" date="2014" name="Appl. Environ. Microbiol.">
        <title>Elucidation of insertion elements encoded on plasmids and in vitro construction of shuttle vectors from the toxic cyanobacterium Planktothrix.</title>
        <authorList>
            <person name="Christiansen G."/>
            <person name="Goesmann A."/>
            <person name="Kurmayer R."/>
        </authorList>
    </citation>
    <scope>NUCLEOTIDE SEQUENCE [LARGE SCALE GENOMIC DNA]</scope>
    <source>
        <strain evidence="3 4">NIVA-CYA 126/8</strain>
    </source>
</reference>
<proteinExistence type="predicted"/>
<feature type="region of interest" description="Disordered" evidence="1">
    <location>
        <begin position="119"/>
        <end position="146"/>
    </location>
</feature>
<dbReference type="EMBL" id="CM002803">
    <property type="protein sequence ID" value="KEI68066.1"/>
    <property type="molecule type" value="Genomic_DNA"/>
</dbReference>
<dbReference type="GeneID" id="77288290"/>
<evidence type="ECO:0000256" key="1">
    <source>
        <dbReference type="SAM" id="MobiDB-lite"/>
    </source>
</evidence>
<dbReference type="PATRIC" id="fig|388467.6.peg.3213"/>
<feature type="signal peptide" evidence="2">
    <location>
        <begin position="1"/>
        <end position="32"/>
    </location>
</feature>
<name>A0A073CIU6_PLAA1</name>
<gene>
    <name evidence="3" type="ORF">A19Y_3266</name>
</gene>
<dbReference type="STRING" id="388467.A19Y_3266"/>
<accession>A0A073CIU6</accession>
<dbReference type="HOGENOM" id="CLU_088554_0_0_3"/>
<evidence type="ECO:0000313" key="3">
    <source>
        <dbReference type="EMBL" id="KEI68066.1"/>
    </source>
</evidence>
<protein>
    <recommendedName>
        <fullName evidence="5">SPOR domain-containing protein</fullName>
    </recommendedName>
</protein>
<feature type="chain" id="PRO_5001687591" description="SPOR domain-containing protein" evidence="2">
    <location>
        <begin position="33"/>
        <end position="230"/>
    </location>
</feature>
<dbReference type="Proteomes" id="UP000027395">
    <property type="component" value="Chromosome"/>
</dbReference>